<accession>A0A151XCF0</accession>
<organism evidence="1 2">
    <name type="scientific">Mycetomoellerius zeteki</name>
    <dbReference type="NCBI Taxonomy" id="64791"/>
    <lineage>
        <taxon>Eukaryota</taxon>
        <taxon>Metazoa</taxon>
        <taxon>Ecdysozoa</taxon>
        <taxon>Arthropoda</taxon>
        <taxon>Hexapoda</taxon>
        <taxon>Insecta</taxon>
        <taxon>Pterygota</taxon>
        <taxon>Neoptera</taxon>
        <taxon>Endopterygota</taxon>
        <taxon>Hymenoptera</taxon>
        <taxon>Apocrita</taxon>
        <taxon>Aculeata</taxon>
        <taxon>Formicoidea</taxon>
        <taxon>Formicidae</taxon>
        <taxon>Myrmicinae</taxon>
        <taxon>Mycetomoellerius</taxon>
    </lineage>
</organism>
<dbReference type="Proteomes" id="UP000075809">
    <property type="component" value="Unassembled WGS sequence"/>
</dbReference>
<reference evidence="1 2" key="1">
    <citation type="submission" date="2015-09" db="EMBL/GenBank/DDBJ databases">
        <title>Trachymyrmex zeteki WGS genome.</title>
        <authorList>
            <person name="Nygaard S."/>
            <person name="Hu H."/>
            <person name="Boomsma J."/>
            <person name="Zhang G."/>
        </authorList>
    </citation>
    <scope>NUCLEOTIDE SEQUENCE [LARGE SCALE GENOMIC DNA]</scope>
    <source>
        <strain evidence="1">Tzet28-1</strain>
        <tissue evidence="1">Whole body</tissue>
    </source>
</reference>
<gene>
    <name evidence="1" type="ORF">ALC60_03087</name>
</gene>
<sequence>EMLHSDVKKRIENFYYLTGMHEMMLLEMRELCEAFGTNVAFEGSFARMCP</sequence>
<name>A0A151XCF0_9HYME</name>
<proteinExistence type="predicted"/>
<evidence type="ECO:0000313" key="1">
    <source>
        <dbReference type="EMBL" id="KYQ58035.1"/>
    </source>
</evidence>
<keyword evidence="2" id="KW-1185">Reference proteome</keyword>
<evidence type="ECO:0000313" key="2">
    <source>
        <dbReference type="Proteomes" id="UP000075809"/>
    </source>
</evidence>
<dbReference type="EMBL" id="KQ982314">
    <property type="protein sequence ID" value="KYQ58035.1"/>
    <property type="molecule type" value="Genomic_DNA"/>
</dbReference>
<feature type="non-terminal residue" evidence="1">
    <location>
        <position position="1"/>
    </location>
</feature>
<dbReference type="AlphaFoldDB" id="A0A151XCF0"/>
<protein>
    <submittedName>
        <fullName evidence="1">Uncharacterized protein</fullName>
    </submittedName>
</protein>